<accession>A0A0S0N865</accession>
<organismHost>
    <name type="scientific">Pseudomonas aeruginosa</name>
    <dbReference type="NCBI Taxonomy" id="287"/>
</organismHost>
<gene>
    <name evidence="1" type="ORF">PaMx11_54</name>
</gene>
<proteinExistence type="predicted"/>
<dbReference type="OrthoDB" id="34446at10239"/>
<name>A0A0S0N865_BPPAM</name>
<organism evidence="1 2">
    <name type="scientific">Pseudomonas phage PaMx11</name>
    <dbReference type="NCBI Taxonomy" id="1175657"/>
    <lineage>
        <taxon>Viruses</taxon>
        <taxon>Duplodnaviria</taxon>
        <taxon>Heunggongvirae</taxon>
        <taxon>Uroviricota</taxon>
        <taxon>Caudoviricetes</taxon>
        <taxon>Mesyanzhinovviridae</taxon>
        <taxon>Bradleyvirinae</taxon>
        <taxon>Abidjanvirus</taxon>
        <taxon>Abidjanvirus PaMx11</taxon>
        <taxon>Pseudomonas virus PaMx11</taxon>
    </lineage>
</organism>
<dbReference type="Proteomes" id="UP000204009">
    <property type="component" value="Segment"/>
</dbReference>
<evidence type="ECO:0000313" key="2">
    <source>
        <dbReference type="Proteomes" id="UP000204009"/>
    </source>
</evidence>
<sequence>MRIYRPTTKAFKLKNFHELRQVIVETLGLTRAYYAKSTHACASINQEDFAQALALQATHALLRTTSGVFLSSVEELQEALKSVPLVCSPSQPGRNYWKLECPAAWAALVGDEDELPEPEPESLTYTPRDPARPFEEVIALGHLPKDFYNATQSRLLSHRPKHLLSVTTNLQDGSITISRRKG</sequence>
<evidence type="ECO:0000313" key="1">
    <source>
        <dbReference type="EMBL" id="ALH23728.1"/>
    </source>
</evidence>
<reference evidence="1 2" key="1">
    <citation type="journal article" date="2012" name="Appl. Environ. Microbiol.">
        <title>High Diversity and Novel Species of Pseudomonas aeruginosa Bacteriophages.</title>
        <authorList>
            <person name="Sepulveda-Robles O."/>
            <person name="Kameyama L."/>
            <person name="Guarneros G."/>
        </authorList>
    </citation>
    <scope>NUCLEOTIDE SEQUENCE [LARGE SCALE GENOMIC DNA]</scope>
</reference>
<dbReference type="EMBL" id="JQ067087">
    <property type="protein sequence ID" value="ALH23728.1"/>
    <property type="molecule type" value="Genomic_DNA"/>
</dbReference>
<keyword evidence="2" id="KW-1185">Reference proteome</keyword>
<dbReference type="RefSeq" id="YP_009196307.1">
    <property type="nucleotide sequence ID" value="NC_028770.1"/>
</dbReference>
<dbReference type="GeneID" id="26623532"/>
<protein>
    <submittedName>
        <fullName evidence="1">Uncharacterized protein</fullName>
    </submittedName>
</protein>
<dbReference type="KEGG" id="vg:26623532"/>